<dbReference type="Proteomes" id="UP001230908">
    <property type="component" value="Unassembled WGS sequence"/>
</dbReference>
<name>A0ABU0ZEJ7_9ACTN</name>
<evidence type="ECO:0000313" key="2">
    <source>
        <dbReference type="Proteomes" id="UP001230908"/>
    </source>
</evidence>
<comment type="caution">
    <text evidence="1">The sequence shown here is derived from an EMBL/GenBank/DDBJ whole genome shotgun (WGS) entry which is preliminary data.</text>
</comment>
<protein>
    <submittedName>
        <fullName evidence="1">Uncharacterized protein</fullName>
    </submittedName>
</protein>
<reference evidence="1 2" key="1">
    <citation type="submission" date="2023-08" db="EMBL/GenBank/DDBJ databases">
        <title>Phytohabitans sansha sp. nov., isolated from marine sediment.</title>
        <authorList>
            <person name="Zhao Y."/>
            <person name="Yi K."/>
        </authorList>
    </citation>
    <scope>NUCLEOTIDE SEQUENCE [LARGE SCALE GENOMIC DNA]</scope>
    <source>
        <strain evidence="1 2">ZYX-F-186</strain>
    </source>
</reference>
<sequence>MDTLVTCGFSCVASYCSDLRFYPSAPDGVRLLDRAWLRTFLIGRAVGGYELALQQRDLVPQRQDLRVVTDDDR</sequence>
<dbReference type="RefSeq" id="WP_308712650.1">
    <property type="nucleotide sequence ID" value="NZ_JAVHUY010000010.1"/>
</dbReference>
<dbReference type="EMBL" id="JAVHUY010000010">
    <property type="protein sequence ID" value="MDQ7905378.1"/>
    <property type="molecule type" value="Genomic_DNA"/>
</dbReference>
<evidence type="ECO:0000313" key="1">
    <source>
        <dbReference type="EMBL" id="MDQ7905378.1"/>
    </source>
</evidence>
<proteinExistence type="predicted"/>
<keyword evidence="2" id="KW-1185">Reference proteome</keyword>
<accession>A0ABU0ZEJ7</accession>
<gene>
    <name evidence="1" type="ORF">RB614_12665</name>
</gene>
<organism evidence="1 2">
    <name type="scientific">Phytohabitans maris</name>
    <dbReference type="NCBI Taxonomy" id="3071409"/>
    <lineage>
        <taxon>Bacteria</taxon>
        <taxon>Bacillati</taxon>
        <taxon>Actinomycetota</taxon>
        <taxon>Actinomycetes</taxon>
        <taxon>Micromonosporales</taxon>
        <taxon>Micromonosporaceae</taxon>
    </lineage>
</organism>